<dbReference type="SUPFAM" id="SSF101473">
    <property type="entry name" value="DhaL-like"/>
    <property type="match status" value="1"/>
</dbReference>
<organism evidence="2 3">
    <name type="scientific">Brevibacterium rongguiense</name>
    <dbReference type="NCBI Taxonomy" id="2695267"/>
    <lineage>
        <taxon>Bacteria</taxon>
        <taxon>Bacillati</taxon>
        <taxon>Actinomycetota</taxon>
        <taxon>Actinomycetes</taxon>
        <taxon>Micrococcales</taxon>
        <taxon>Brevibacteriaceae</taxon>
        <taxon>Brevibacterium</taxon>
    </lineage>
</organism>
<evidence type="ECO:0000313" key="2">
    <source>
        <dbReference type="EMBL" id="MYM18636.1"/>
    </source>
</evidence>
<dbReference type="PANTHER" id="PTHR33434:SF4">
    <property type="entry name" value="PHOSPHATASE PROTEIN"/>
    <property type="match status" value="1"/>
</dbReference>
<feature type="domain" description="DhaL" evidence="1">
    <location>
        <begin position="11"/>
        <end position="204"/>
    </location>
</feature>
<dbReference type="InterPro" id="IPR050270">
    <property type="entry name" value="DegV_domain_contain"/>
</dbReference>
<dbReference type="PANTHER" id="PTHR33434">
    <property type="entry name" value="DEGV DOMAIN-CONTAINING PROTEIN DR_1986-RELATED"/>
    <property type="match status" value="1"/>
</dbReference>
<dbReference type="AlphaFoldDB" id="A0A6N9H4E9"/>
<dbReference type="PROSITE" id="PS51480">
    <property type="entry name" value="DHAL"/>
    <property type="match status" value="1"/>
</dbReference>
<dbReference type="GO" id="GO:0004371">
    <property type="term" value="F:glycerone kinase activity"/>
    <property type="evidence" value="ECO:0007669"/>
    <property type="project" value="InterPro"/>
</dbReference>
<dbReference type="SMART" id="SM01121">
    <property type="entry name" value="Dak1_2"/>
    <property type="match status" value="1"/>
</dbReference>
<accession>A0A6N9H4E9</accession>
<dbReference type="InterPro" id="IPR036117">
    <property type="entry name" value="DhaL_dom_sf"/>
</dbReference>
<dbReference type="InterPro" id="IPR033470">
    <property type="entry name" value="FakA-like_C"/>
</dbReference>
<dbReference type="InterPro" id="IPR004007">
    <property type="entry name" value="DhaL_dom"/>
</dbReference>
<evidence type="ECO:0000259" key="1">
    <source>
        <dbReference type="PROSITE" id="PS51480"/>
    </source>
</evidence>
<dbReference type="Proteomes" id="UP000469215">
    <property type="component" value="Unassembled WGS sequence"/>
</dbReference>
<dbReference type="EMBL" id="WWEQ01000003">
    <property type="protein sequence ID" value="MYM18636.1"/>
    <property type="molecule type" value="Genomic_DNA"/>
</dbReference>
<gene>
    <name evidence="2" type="ORF">GSY69_01235</name>
</gene>
<dbReference type="GO" id="GO:0006071">
    <property type="term" value="P:glycerol metabolic process"/>
    <property type="evidence" value="ECO:0007669"/>
    <property type="project" value="InterPro"/>
</dbReference>
<dbReference type="SMART" id="SM01120">
    <property type="entry name" value="Dak2"/>
    <property type="match status" value="1"/>
</dbReference>
<dbReference type="Gene3D" id="1.25.40.340">
    <property type="match status" value="1"/>
</dbReference>
<keyword evidence="3" id="KW-1185">Reference proteome</keyword>
<name>A0A6N9H4E9_9MICO</name>
<evidence type="ECO:0000313" key="3">
    <source>
        <dbReference type="Proteomes" id="UP000469215"/>
    </source>
</evidence>
<dbReference type="Pfam" id="PF13684">
    <property type="entry name" value="FakA-like_C"/>
    <property type="match status" value="1"/>
</dbReference>
<dbReference type="RefSeq" id="WP_160952099.1">
    <property type="nucleotide sequence ID" value="NZ_WWEQ01000003.1"/>
</dbReference>
<protein>
    <submittedName>
        <fullName evidence="2">DAK2 domain-containing protein</fullName>
    </submittedName>
</protein>
<dbReference type="Pfam" id="PF02734">
    <property type="entry name" value="Dak2"/>
    <property type="match status" value="1"/>
</dbReference>
<reference evidence="2 3" key="1">
    <citation type="submission" date="2020-01" db="EMBL/GenBank/DDBJ databases">
        <authorList>
            <person name="Deng T."/>
        </authorList>
    </citation>
    <scope>NUCLEOTIDE SEQUENCE [LARGE SCALE GENOMIC DNA]</scope>
    <source>
        <strain evidence="2 3">5221</strain>
    </source>
</reference>
<sequence length="528" mass="53794">MSTDPVRLNGRLAARWARRTVERMRRERSGIDSLNVFPVPDGDTGSNMYHTVRSAYRAVEGLSGSVTLPEVVGAMATGALRGARGNSGLILSVALRGVADALEDITVLDAPAFAGALELAAARANDAIADPVHGTMLTVLHAMAEEAREQADDGADLLAQIAAVRARSRTAVAETTGQLDVLSDASVVDAGSTGIVELFDLLYLTVTGHDLEAVSAAAHVRADGPAAVPQVSAEAGIELVYLLGGPRDRSRPVKRALAKAGGTSVVVSWPKVHVHVPDEAAAERALAAMAPLPILQLRAEDLTVAGGVHREAEVLVLTRAPGLLLPAALAEATAVAAGDAQARTVLTGLRDDAAAAGTEQVVLASSQADARLAHAVFDGAEPRGPAARIVAVDGPVAALAALAVYDPQLPAEAAAEEMAAAAANVRGGELVRARRSMAGPVMHDSDAWLLRVAGRTRALEDDLGSALAALADLLMAPGGELITVIGGAQAPAGALEAARGRIRAAHPDASVDLVAGDDPAYGASIGVE</sequence>
<comment type="caution">
    <text evidence="2">The sequence shown here is derived from an EMBL/GenBank/DDBJ whole genome shotgun (WGS) entry which is preliminary data.</text>
</comment>
<proteinExistence type="predicted"/>